<dbReference type="Pfam" id="PF02194">
    <property type="entry name" value="PXA"/>
    <property type="match status" value="1"/>
</dbReference>
<dbReference type="EMBL" id="CP090163">
    <property type="protein sequence ID" value="UJO10775.1"/>
    <property type="molecule type" value="Genomic_DNA"/>
</dbReference>
<evidence type="ECO:0000256" key="2">
    <source>
        <dbReference type="ARBA" id="ARBA00022490"/>
    </source>
</evidence>
<reference evidence="5" key="1">
    <citation type="submission" date="2021-12" db="EMBL/GenBank/DDBJ databases">
        <authorList>
            <person name="Zaccaron A."/>
            <person name="Stergiopoulos I."/>
        </authorList>
    </citation>
    <scope>NUCLEOTIDE SEQUENCE</scope>
    <source>
        <strain evidence="5">Race5_Kim</strain>
    </source>
</reference>
<dbReference type="Proteomes" id="UP000756132">
    <property type="component" value="Chromosome 1"/>
</dbReference>
<dbReference type="PANTHER" id="PTHR22999">
    <property type="entry name" value="PX SERINE/THREONINE KINASE PXK"/>
    <property type="match status" value="1"/>
</dbReference>
<dbReference type="InterPro" id="IPR051837">
    <property type="entry name" value="SortingNexin/PXDomain-PKLike"/>
</dbReference>
<protein>
    <submittedName>
        <fullName evidence="5">PXA domain protein 1</fullName>
    </submittedName>
</protein>
<dbReference type="AlphaFoldDB" id="A0A9Q8L4K5"/>
<dbReference type="GO" id="GO:0035091">
    <property type="term" value="F:phosphatidylinositol binding"/>
    <property type="evidence" value="ECO:0007669"/>
    <property type="project" value="TreeGrafter"/>
</dbReference>
<dbReference type="OrthoDB" id="5582218at2759"/>
<organism evidence="5 6">
    <name type="scientific">Passalora fulva</name>
    <name type="common">Tomato leaf mold</name>
    <name type="synonym">Cladosporium fulvum</name>
    <dbReference type="NCBI Taxonomy" id="5499"/>
    <lineage>
        <taxon>Eukaryota</taxon>
        <taxon>Fungi</taxon>
        <taxon>Dikarya</taxon>
        <taxon>Ascomycota</taxon>
        <taxon>Pezizomycotina</taxon>
        <taxon>Dothideomycetes</taxon>
        <taxon>Dothideomycetidae</taxon>
        <taxon>Mycosphaerellales</taxon>
        <taxon>Mycosphaerellaceae</taxon>
        <taxon>Fulvia</taxon>
    </lineage>
</organism>
<gene>
    <name evidence="5" type="ORF">CLAFUR5_00634</name>
</gene>
<keyword evidence="2" id="KW-0963">Cytoplasm</keyword>
<feature type="domain" description="PXA" evidence="4">
    <location>
        <begin position="74"/>
        <end position="261"/>
    </location>
</feature>
<dbReference type="GeneID" id="71980512"/>
<dbReference type="KEGG" id="ffu:CLAFUR5_00634"/>
<dbReference type="GO" id="GO:0005769">
    <property type="term" value="C:early endosome"/>
    <property type="evidence" value="ECO:0007669"/>
    <property type="project" value="TreeGrafter"/>
</dbReference>
<evidence type="ECO:0000256" key="3">
    <source>
        <dbReference type="SAM" id="MobiDB-lite"/>
    </source>
</evidence>
<comment type="subcellular location">
    <subcellularLocation>
        <location evidence="1">Cytoplasm</location>
    </subcellularLocation>
</comment>
<name>A0A9Q8L4K5_PASFU</name>
<feature type="region of interest" description="Disordered" evidence="3">
    <location>
        <begin position="1"/>
        <end position="25"/>
    </location>
</feature>
<dbReference type="GO" id="GO:0045022">
    <property type="term" value="P:early endosome to late endosome transport"/>
    <property type="evidence" value="ECO:0007669"/>
    <property type="project" value="TreeGrafter"/>
</dbReference>
<sequence>MAERERRPKRRDVDAGKEQSRGEHHGIEHQGPIIAYIKSVLCAQPQSAASTADATLDGDSDLASDTSLPPLTSSNAVDVQLYAFIAVILSNFVQIWYNRITPDQQFVSEIVQIIAHCTRGLEQRLRHVDLETLVLDEVPRVFIEHIEVIRVAKRQHTRIALAPFEQRIRYHALRPHLALSPVPIDPETSSLQQENETAWCVLLVNRVLPLLLPPEDLQNPCLAVLVSEIFSEMIMRAGICGKASEPWVLWDGIAKLLRSLKRDDERSLALNAPSSQLEELGLLDSTTKQRSSHNRSRWRFDTVMQASWLFAQSIMTVWMIARAAVVALMQAASIPARSSRTSYTTSLGVLPPTHVKSKRAETSPDDWKRRPIISMTFWECMSELLLLKQRMPWLSGILSLLQWMTLCGPGKLCDTNSKLDR</sequence>
<keyword evidence="6" id="KW-1185">Reference proteome</keyword>
<reference evidence="5" key="2">
    <citation type="journal article" date="2022" name="Microb. Genom.">
        <title>A chromosome-scale genome assembly of the tomato pathogen Cladosporium fulvum reveals a compartmentalized genome architecture and the presence of a dispensable chromosome.</title>
        <authorList>
            <person name="Zaccaron A.Z."/>
            <person name="Chen L.H."/>
            <person name="Samaras A."/>
            <person name="Stergiopoulos I."/>
        </authorList>
    </citation>
    <scope>NUCLEOTIDE SEQUENCE</scope>
    <source>
        <strain evidence="5">Race5_Kim</strain>
    </source>
</reference>
<dbReference type="RefSeq" id="XP_047755141.1">
    <property type="nucleotide sequence ID" value="XM_047899782.1"/>
</dbReference>
<evidence type="ECO:0000313" key="6">
    <source>
        <dbReference type="Proteomes" id="UP000756132"/>
    </source>
</evidence>
<dbReference type="GO" id="GO:0005770">
    <property type="term" value="C:late endosome"/>
    <property type="evidence" value="ECO:0007669"/>
    <property type="project" value="TreeGrafter"/>
</dbReference>
<proteinExistence type="predicted"/>
<dbReference type="SMART" id="SM00313">
    <property type="entry name" value="PXA"/>
    <property type="match status" value="1"/>
</dbReference>
<evidence type="ECO:0000313" key="5">
    <source>
        <dbReference type="EMBL" id="UJO10775.1"/>
    </source>
</evidence>
<dbReference type="PROSITE" id="PS51207">
    <property type="entry name" value="PXA"/>
    <property type="match status" value="1"/>
</dbReference>
<evidence type="ECO:0000259" key="4">
    <source>
        <dbReference type="PROSITE" id="PS51207"/>
    </source>
</evidence>
<dbReference type="PANTHER" id="PTHR22999:SF23">
    <property type="entry name" value="SORTING NEXIN-16"/>
    <property type="match status" value="1"/>
</dbReference>
<accession>A0A9Q8L4K5</accession>
<evidence type="ECO:0000256" key="1">
    <source>
        <dbReference type="ARBA" id="ARBA00004496"/>
    </source>
</evidence>
<dbReference type="InterPro" id="IPR003114">
    <property type="entry name" value="Phox_assoc"/>
</dbReference>